<keyword evidence="3" id="KW-1185">Reference proteome</keyword>
<reference evidence="2 3" key="1">
    <citation type="submission" date="2021-06" db="EMBL/GenBank/DDBJ databases">
        <authorList>
            <person name="Kallberg Y."/>
            <person name="Tangrot J."/>
            <person name="Rosling A."/>
        </authorList>
    </citation>
    <scope>NUCLEOTIDE SEQUENCE [LARGE SCALE GENOMIC DNA]</scope>
    <source>
        <strain evidence="2 3">120-4 pot B 10/14</strain>
    </source>
</reference>
<comment type="caution">
    <text evidence="2">The sequence shown here is derived from an EMBL/GenBank/DDBJ whole genome shotgun (WGS) entry which is preliminary data.</text>
</comment>
<accession>A0ABN7VVF6</accession>
<dbReference type="Proteomes" id="UP000789901">
    <property type="component" value="Unassembled WGS sequence"/>
</dbReference>
<feature type="region of interest" description="Disordered" evidence="1">
    <location>
        <begin position="122"/>
        <end position="146"/>
    </location>
</feature>
<organism evidence="2 3">
    <name type="scientific">Gigaspora margarita</name>
    <dbReference type="NCBI Taxonomy" id="4874"/>
    <lineage>
        <taxon>Eukaryota</taxon>
        <taxon>Fungi</taxon>
        <taxon>Fungi incertae sedis</taxon>
        <taxon>Mucoromycota</taxon>
        <taxon>Glomeromycotina</taxon>
        <taxon>Glomeromycetes</taxon>
        <taxon>Diversisporales</taxon>
        <taxon>Gigasporaceae</taxon>
        <taxon>Gigaspora</taxon>
    </lineage>
</organism>
<evidence type="ECO:0000313" key="2">
    <source>
        <dbReference type="EMBL" id="CAG8798877.1"/>
    </source>
</evidence>
<dbReference type="EMBL" id="CAJVQB010022155">
    <property type="protein sequence ID" value="CAG8798877.1"/>
    <property type="molecule type" value="Genomic_DNA"/>
</dbReference>
<gene>
    <name evidence="2" type="ORF">GMARGA_LOCUS22685</name>
</gene>
<feature type="compositionally biased region" description="Basic and acidic residues" evidence="1">
    <location>
        <begin position="122"/>
        <end position="139"/>
    </location>
</feature>
<evidence type="ECO:0000313" key="3">
    <source>
        <dbReference type="Proteomes" id="UP000789901"/>
    </source>
</evidence>
<protein>
    <submittedName>
        <fullName evidence="2">28066_t:CDS:1</fullName>
    </submittedName>
</protein>
<sequence>MEVYATKRRKDNARKAVEVSDLLEEENVEAKNNEEPKKNRSSGCVVSASFLKKAEILIDHPSTVMIIGIYTIVTEAANYATIVENDWMRKARARLDWEASNICDQILRKVKLKKIKEKIGNKDVDESSGKSEEEEKTGSDNENLEDWTICLLEETKNESETFNLEEITKVQKGQMQELLDKY</sequence>
<evidence type="ECO:0000256" key="1">
    <source>
        <dbReference type="SAM" id="MobiDB-lite"/>
    </source>
</evidence>
<proteinExistence type="predicted"/>
<name>A0ABN7VVF6_GIGMA</name>